<protein>
    <submittedName>
        <fullName evidence="2">Uncharacterized protein</fullName>
    </submittedName>
</protein>
<reference evidence="3" key="1">
    <citation type="journal article" date="2010" name="Genome Res.">
        <title>Population genomic sequencing of Coccidioides fungi reveals recent hybridization and transposon control.</title>
        <authorList>
            <person name="Neafsey D.E."/>
            <person name="Barker B.M."/>
            <person name="Sharpton T.J."/>
            <person name="Stajich J.E."/>
            <person name="Park D.J."/>
            <person name="Whiston E."/>
            <person name="Hung C.-Y."/>
            <person name="McMahan C."/>
            <person name="White J."/>
            <person name="Sykes S."/>
            <person name="Heiman D."/>
            <person name="Young S."/>
            <person name="Zeng Q."/>
            <person name="Abouelleil A."/>
            <person name="Aftuck L."/>
            <person name="Bessette D."/>
            <person name="Brown A."/>
            <person name="FitzGerald M."/>
            <person name="Lui A."/>
            <person name="Macdonald J.P."/>
            <person name="Priest M."/>
            <person name="Orbach M.J."/>
            <person name="Galgiani J.N."/>
            <person name="Kirkland T.N."/>
            <person name="Cole G.T."/>
            <person name="Birren B.W."/>
            <person name="Henn M.R."/>
            <person name="Taylor J.W."/>
            <person name="Rounsley S.D."/>
        </authorList>
    </citation>
    <scope>NUCLEOTIDE SEQUENCE [LARGE SCALE GENOMIC DNA]</scope>
    <source>
        <strain evidence="3">H538.4</strain>
    </source>
</reference>
<accession>A0A0J8UC16</accession>
<dbReference type="VEuPathDB" id="FungiDB:CIHG_02507"/>
<gene>
    <name evidence="2" type="ORF">CIHG_02507</name>
</gene>
<sequence length="104" mass="11825">MRDSIKRQAKKPGGKQKAVHDNPKIIQNSEGPITSEIGSLSDRAYHSSLPRLSRREFSTLYWVDEPPCCAEFNQCPASRFGWEPRALHHAVWGTVELRPARMLP</sequence>
<feature type="region of interest" description="Disordered" evidence="1">
    <location>
        <begin position="1"/>
        <end position="33"/>
    </location>
</feature>
<proteinExistence type="predicted"/>
<dbReference type="EMBL" id="DS016986">
    <property type="protein sequence ID" value="KMU84723.1"/>
    <property type="molecule type" value="Genomic_DNA"/>
</dbReference>
<organism evidence="2 3">
    <name type="scientific">Coccidioides immitis H538.4</name>
    <dbReference type="NCBI Taxonomy" id="396776"/>
    <lineage>
        <taxon>Eukaryota</taxon>
        <taxon>Fungi</taxon>
        <taxon>Dikarya</taxon>
        <taxon>Ascomycota</taxon>
        <taxon>Pezizomycotina</taxon>
        <taxon>Eurotiomycetes</taxon>
        <taxon>Eurotiomycetidae</taxon>
        <taxon>Onygenales</taxon>
        <taxon>Onygenaceae</taxon>
        <taxon>Coccidioides</taxon>
    </lineage>
</organism>
<evidence type="ECO:0000256" key="1">
    <source>
        <dbReference type="SAM" id="MobiDB-lite"/>
    </source>
</evidence>
<name>A0A0J8UC16_COCIT</name>
<evidence type="ECO:0000313" key="2">
    <source>
        <dbReference type="EMBL" id="KMU84723.1"/>
    </source>
</evidence>
<dbReference type="AlphaFoldDB" id="A0A0J8UC16"/>
<dbReference type="Proteomes" id="UP000054563">
    <property type="component" value="Unassembled WGS sequence"/>
</dbReference>
<evidence type="ECO:0000313" key="3">
    <source>
        <dbReference type="Proteomes" id="UP000054563"/>
    </source>
</evidence>